<dbReference type="SUPFAM" id="SSF158560">
    <property type="entry name" value="BH3980-like"/>
    <property type="match status" value="1"/>
</dbReference>
<dbReference type="PATRIC" id="fig|1423747.3.peg.259"/>
<name>A0A0R1RZ39_9LACO</name>
<dbReference type="AlphaFoldDB" id="A0A0R1RZ39"/>
<dbReference type="Gene3D" id="1.10.1900.10">
    <property type="entry name" value="c-terminal domain of poly(a) binding protein"/>
    <property type="match status" value="1"/>
</dbReference>
<dbReference type="eggNOG" id="COG4817">
    <property type="taxonomic scope" value="Bacteria"/>
</dbReference>
<accession>A0A0R1RZ39</accession>
<dbReference type="EMBL" id="AZEX01000068">
    <property type="protein sequence ID" value="KRL58600.1"/>
    <property type="molecule type" value="Genomic_DNA"/>
</dbReference>
<protein>
    <recommendedName>
        <fullName evidence="3">DUF1048 domain-containing protein</fullName>
    </recommendedName>
</protein>
<organism evidence="1 2">
    <name type="scientific">Latilactobacillus fuchuensis DSM 14340 = JCM 11249</name>
    <dbReference type="NCBI Taxonomy" id="1423747"/>
    <lineage>
        <taxon>Bacteria</taxon>
        <taxon>Bacillati</taxon>
        <taxon>Bacillota</taxon>
        <taxon>Bacilli</taxon>
        <taxon>Lactobacillales</taxon>
        <taxon>Lactobacillaceae</taxon>
        <taxon>Latilactobacillus</taxon>
    </lineage>
</organism>
<dbReference type="RefSeq" id="WP_025083079.1">
    <property type="nucleotide sequence ID" value="NZ_AZEX01000068.1"/>
</dbReference>
<comment type="caution">
    <text evidence="1">The sequence shown here is derived from an EMBL/GenBank/DDBJ whole genome shotgun (WGS) entry which is preliminary data.</text>
</comment>
<sequence>MIKWHELMTDTKNWRQEKADYKQFKARVATLPADYQFVFKAIQDYLWQFADFTGYRMLAAQEDLLILFEDGVTNDQSVYALTGDDVGDFADNIVRAVADTWLDERRQKLNRKVTNYRKR</sequence>
<dbReference type="InterPro" id="IPR008316">
    <property type="entry name" value="UCP029876"/>
</dbReference>
<dbReference type="STRING" id="1423747.FC69_GL000252"/>
<evidence type="ECO:0000313" key="2">
    <source>
        <dbReference type="Proteomes" id="UP000051264"/>
    </source>
</evidence>
<reference evidence="1 2" key="1">
    <citation type="journal article" date="2015" name="Genome Announc.">
        <title>Expanding the biotechnology potential of lactobacilli through comparative genomics of 213 strains and associated genera.</title>
        <authorList>
            <person name="Sun Z."/>
            <person name="Harris H.M."/>
            <person name="McCann A."/>
            <person name="Guo C."/>
            <person name="Argimon S."/>
            <person name="Zhang W."/>
            <person name="Yang X."/>
            <person name="Jeffery I.B."/>
            <person name="Cooney J.C."/>
            <person name="Kagawa T.F."/>
            <person name="Liu W."/>
            <person name="Song Y."/>
            <person name="Salvetti E."/>
            <person name="Wrobel A."/>
            <person name="Rasinkangas P."/>
            <person name="Parkhill J."/>
            <person name="Rea M.C."/>
            <person name="O'Sullivan O."/>
            <person name="Ritari J."/>
            <person name="Douillard F.P."/>
            <person name="Paul Ross R."/>
            <person name="Yang R."/>
            <person name="Briner A.E."/>
            <person name="Felis G.E."/>
            <person name="de Vos W.M."/>
            <person name="Barrangou R."/>
            <person name="Klaenhammer T.R."/>
            <person name="Caufield P.W."/>
            <person name="Cui Y."/>
            <person name="Zhang H."/>
            <person name="O'Toole P.W."/>
        </authorList>
    </citation>
    <scope>NUCLEOTIDE SEQUENCE [LARGE SCALE GENOMIC DNA]</scope>
    <source>
        <strain evidence="1 2">DSM 14340</strain>
    </source>
</reference>
<evidence type="ECO:0000313" key="1">
    <source>
        <dbReference type="EMBL" id="KRL58600.1"/>
    </source>
</evidence>
<evidence type="ECO:0008006" key="3">
    <source>
        <dbReference type="Google" id="ProtNLM"/>
    </source>
</evidence>
<proteinExistence type="predicted"/>
<gene>
    <name evidence="1" type="ORF">FC69_GL000252</name>
</gene>
<dbReference type="Pfam" id="PF06304">
    <property type="entry name" value="DUF1048"/>
    <property type="match status" value="1"/>
</dbReference>
<dbReference type="Proteomes" id="UP000051264">
    <property type="component" value="Unassembled WGS sequence"/>
</dbReference>